<evidence type="ECO:0000313" key="3">
    <source>
        <dbReference type="Proteomes" id="UP001149090"/>
    </source>
</evidence>
<name>A0A9Q0LM18_ANAIG</name>
<keyword evidence="3" id="KW-1185">Reference proteome</keyword>
<evidence type="ECO:0000256" key="1">
    <source>
        <dbReference type="SAM" id="Coils"/>
    </source>
</evidence>
<dbReference type="EMBL" id="JAPDFW010000067">
    <property type="protein sequence ID" value="KAJ5075106.1"/>
    <property type="molecule type" value="Genomic_DNA"/>
</dbReference>
<organism evidence="2 3">
    <name type="scientific">Anaeramoeba ignava</name>
    <name type="common">Anaerobic marine amoeba</name>
    <dbReference type="NCBI Taxonomy" id="1746090"/>
    <lineage>
        <taxon>Eukaryota</taxon>
        <taxon>Metamonada</taxon>
        <taxon>Anaeramoebidae</taxon>
        <taxon>Anaeramoeba</taxon>
    </lineage>
</organism>
<keyword evidence="1" id="KW-0175">Coiled coil</keyword>
<feature type="coiled-coil region" evidence="1">
    <location>
        <begin position="38"/>
        <end position="65"/>
    </location>
</feature>
<gene>
    <name evidence="2" type="ORF">M0811_07811</name>
</gene>
<dbReference type="Proteomes" id="UP001149090">
    <property type="component" value="Unassembled WGS sequence"/>
</dbReference>
<dbReference type="AlphaFoldDB" id="A0A9Q0LM18"/>
<evidence type="ECO:0000313" key="2">
    <source>
        <dbReference type="EMBL" id="KAJ5075106.1"/>
    </source>
</evidence>
<reference evidence="2" key="1">
    <citation type="submission" date="2022-10" db="EMBL/GenBank/DDBJ databases">
        <title>Novel sulphate-reducing endosymbionts in the free-living metamonad Anaeramoeba.</title>
        <authorList>
            <person name="Jerlstrom-Hultqvist J."/>
            <person name="Cepicka I."/>
            <person name="Gallot-Lavallee L."/>
            <person name="Salas-Leiva D."/>
            <person name="Curtis B.A."/>
            <person name="Zahonova K."/>
            <person name="Pipaliya S."/>
            <person name="Dacks J."/>
            <person name="Roger A.J."/>
        </authorList>
    </citation>
    <scope>NUCLEOTIDE SEQUENCE</scope>
    <source>
        <strain evidence="2">BMAN</strain>
    </source>
</reference>
<proteinExistence type="predicted"/>
<sequence>MKPKKGKKPTQILLECSKEAIKSKYCCSRCYNDNAKMFLIYERRKENLYKQLMKKEEELKETRRRLYYHGLENPKMKIKTRICEKSKTCHIQKFQRFISKQIENFRSVFNRSQNGLVISKLYRSQYLSSTLKKCTKQKLITKLEKKKDPEQSDMIQHMKRKFYFKQTKIMKNLAKSLFLGNKLEEKEEILNFQTELTEKS</sequence>
<accession>A0A9Q0LM18</accession>
<comment type="caution">
    <text evidence="2">The sequence shown here is derived from an EMBL/GenBank/DDBJ whole genome shotgun (WGS) entry which is preliminary data.</text>
</comment>
<protein>
    <submittedName>
        <fullName evidence="2">Uncharacterized protein</fullName>
    </submittedName>
</protein>